<gene>
    <name evidence="4" type="ORF">H7U19_06205</name>
</gene>
<keyword evidence="5" id="KW-1185">Reference proteome</keyword>
<dbReference type="RefSeq" id="WP_186560235.1">
    <property type="nucleotide sequence ID" value="NZ_JACNMF010000002.1"/>
</dbReference>
<feature type="signal peptide" evidence="1">
    <location>
        <begin position="1"/>
        <end position="19"/>
    </location>
</feature>
<comment type="caution">
    <text evidence="4">The sequence shown here is derived from an EMBL/GenBank/DDBJ whole genome shotgun (WGS) entry which is preliminary data.</text>
</comment>
<feature type="domain" description="DUF3858" evidence="3">
    <location>
        <begin position="541"/>
        <end position="617"/>
    </location>
</feature>
<feature type="domain" description="DUF3857" evidence="2">
    <location>
        <begin position="54"/>
        <end position="215"/>
    </location>
</feature>
<reference evidence="4" key="1">
    <citation type="submission" date="2020-08" db="EMBL/GenBank/DDBJ databases">
        <title>Hyunsoonleella sp. strain SJ7 genome sequencing and assembly.</title>
        <authorList>
            <person name="Kim I."/>
        </authorList>
    </citation>
    <scope>NUCLEOTIDE SEQUENCE</scope>
    <source>
        <strain evidence="4">SJ7</strain>
    </source>
</reference>
<accession>A0A923KKM9</accession>
<keyword evidence="1" id="KW-0732">Signal</keyword>
<dbReference type="Gene3D" id="2.60.40.3140">
    <property type="match status" value="1"/>
</dbReference>
<evidence type="ECO:0000259" key="2">
    <source>
        <dbReference type="Pfam" id="PF12969"/>
    </source>
</evidence>
<evidence type="ECO:0000259" key="3">
    <source>
        <dbReference type="Pfam" id="PF12970"/>
    </source>
</evidence>
<dbReference type="Gene3D" id="3.10.620.30">
    <property type="match status" value="1"/>
</dbReference>
<dbReference type="InterPro" id="IPR024618">
    <property type="entry name" value="DUF3857"/>
</dbReference>
<dbReference type="Pfam" id="PF12969">
    <property type="entry name" value="DUF3857"/>
    <property type="match status" value="1"/>
</dbReference>
<feature type="chain" id="PRO_5037227717" evidence="1">
    <location>
        <begin position="20"/>
        <end position="636"/>
    </location>
</feature>
<proteinExistence type="predicted"/>
<dbReference type="Proteomes" id="UP000656244">
    <property type="component" value="Unassembled WGS sequence"/>
</dbReference>
<dbReference type="EMBL" id="JACNMF010000002">
    <property type="protein sequence ID" value="MBC3757988.1"/>
    <property type="molecule type" value="Genomic_DNA"/>
</dbReference>
<evidence type="ECO:0000313" key="4">
    <source>
        <dbReference type="EMBL" id="MBC3757988.1"/>
    </source>
</evidence>
<sequence>MLKNMVLLVCLLFTVKSISQEFSYSSTSIPNSLQEHANAVVRLDESIINIESRNNMVVTQKRVVTVLNKAGNKYVEAFVGYDNYRKVKGIDAIIYDATGRQIKKFKKKDFIDHSAVDGGTLYSDSRVLFMGYTPTNYPYTVEFICEVKTPNTAAIPSWYPIGGYFVSIEKSTYKITDNANLGLKHKEKNFENYSSVTFEESTNTLQYSAENIKALRPEDLSPSLVQIVPSALIMSEIFHYNGLDGNASNWKEMGDWIKSDLLDGRDQVSEETKNIVLKLVEGVQDPIKKAKLVYNYVQDNTRYISVQVGIGGIQPIAASEVDELKYGDCKGLTNYTQALLNLVGVQSYYTIVEAGQDIIDFEEDFPSLAQGNHIILCIPDKEDKIWLECTSQTHPFGFIGDFTDDRSVLVVKEDDSKIIKTEFYPADINRQSISAKIDLKEDTSMEASLKIKTRGVQYDNRFFLENQSERDILEYYKELWGYVNGLDIEVYKFKNDKNDVEFQEDLTVYARNYASKIGDRLIFNANVFNRNSFVPDRYRNRTLPFKIQRGYVDEDTFEIKIPSGYTVEALPENQTITNKYGEYQISFSKENNIIRVTRKLLIKKGDYPKTEYKAYRMFRKSISRNDNLKIALKKTT</sequence>
<organism evidence="4 5">
    <name type="scientific">Hyunsoonleella aquatilis</name>
    <dbReference type="NCBI Taxonomy" id="2762758"/>
    <lineage>
        <taxon>Bacteria</taxon>
        <taxon>Pseudomonadati</taxon>
        <taxon>Bacteroidota</taxon>
        <taxon>Flavobacteriia</taxon>
        <taxon>Flavobacteriales</taxon>
        <taxon>Flavobacteriaceae</taxon>
    </lineage>
</organism>
<dbReference type="SUPFAM" id="SSF54001">
    <property type="entry name" value="Cysteine proteinases"/>
    <property type="match status" value="1"/>
</dbReference>
<dbReference type="Pfam" id="PF12970">
    <property type="entry name" value="DUF3858"/>
    <property type="match status" value="1"/>
</dbReference>
<dbReference type="Gene3D" id="2.60.120.1130">
    <property type="match status" value="1"/>
</dbReference>
<name>A0A923KKM9_9FLAO</name>
<protein>
    <submittedName>
        <fullName evidence="4">DUF3857 domain-containing protein</fullName>
    </submittedName>
</protein>
<dbReference type="AlphaFoldDB" id="A0A923KKM9"/>
<evidence type="ECO:0000313" key="5">
    <source>
        <dbReference type="Proteomes" id="UP000656244"/>
    </source>
</evidence>
<dbReference type="InterPro" id="IPR024544">
    <property type="entry name" value="DUF3858"/>
</dbReference>
<dbReference type="InterPro" id="IPR038765">
    <property type="entry name" value="Papain-like_cys_pep_sf"/>
</dbReference>
<evidence type="ECO:0000256" key="1">
    <source>
        <dbReference type="SAM" id="SignalP"/>
    </source>
</evidence>